<evidence type="ECO:0000313" key="1">
    <source>
        <dbReference type="EMBL" id="MFC3301414.1"/>
    </source>
</evidence>
<organism evidence="1 2">
    <name type="scientific">Parvularcula lutaonensis</name>
    <dbReference type="NCBI Taxonomy" id="491923"/>
    <lineage>
        <taxon>Bacteria</taxon>
        <taxon>Pseudomonadati</taxon>
        <taxon>Pseudomonadota</taxon>
        <taxon>Alphaproteobacteria</taxon>
        <taxon>Parvularculales</taxon>
        <taxon>Parvularculaceae</taxon>
        <taxon>Parvularcula</taxon>
    </lineage>
</organism>
<reference evidence="2" key="1">
    <citation type="journal article" date="2019" name="Int. J. Syst. Evol. Microbiol.">
        <title>The Global Catalogue of Microorganisms (GCM) 10K type strain sequencing project: providing services to taxonomists for standard genome sequencing and annotation.</title>
        <authorList>
            <consortium name="The Broad Institute Genomics Platform"/>
            <consortium name="The Broad Institute Genome Sequencing Center for Infectious Disease"/>
            <person name="Wu L."/>
            <person name="Ma J."/>
        </authorList>
    </citation>
    <scope>NUCLEOTIDE SEQUENCE [LARGE SCALE GENOMIC DNA]</scope>
    <source>
        <strain evidence="2">KCTC 22245</strain>
    </source>
</reference>
<proteinExistence type="predicted"/>
<comment type="caution">
    <text evidence="1">The sequence shown here is derived from an EMBL/GenBank/DDBJ whole genome shotgun (WGS) entry which is preliminary data.</text>
</comment>
<accession>A0ABV7M9J7</accession>
<dbReference type="Proteomes" id="UP001595607">
    <property type="component" value="Unassembled WGS sequence"/>
</dbReference>
<dbReference type="RefSeq" id="WP_378992251.1">
    <property type="nucleotide sequence ID" value="NZ_JBHRVA010000002.1"/>
</dbReference>
<evidence type="ECO:0000313" key="2">
    <source>
        <dbReference type="Proteomes" id="UP001595607"/>
    </source>
</evidence>
<protein>
    <submittedName>
        <fullName evidence="1">Uncharacterized protein</fullName>
    </submittedName>
</protein>
<dbReference type="EMBL" id="JBHRVA010000002">
    <property type="protein sequence ID" value="MFC3301414.1"/>
    <property type="molecule type" value="Genomic_DNA"/>
</dbReference>
<name>A0ABV7M9J7_9PROT</name>
<gene>
    <name evidence="1" type="ORF">ACFONP_01545</name>
</gene>
<sequence>MDVNILLPSLPFEHRQFLLSTAVSYFNDPSINRGDTGETVSPAGALTALEKPTSLSLVGNDIHGRHLQVYFYTDDLKTIIELEITFFEPEQLDRELTDPENVDRLKALIELSDRFNSIAPGSPRYLCEGNYSPGSELLRF</sequence>
<keyword evidence="2" id="KW-1185">Reference proteome</keyword>